<dbReference type="Gene3D" id="3.30.300.150">
    <property type="entry name" value="DNA polymerase III, tau subunit, domain V"/>
    <property type="match status" value="1"/>
</dbReference>
<protein>
    <recommendedName>
        <fullName evidence="2">DNA-directed DNA polymerase</fullName>
        <ecNumber evidence="2">2.7.7.7</ecNumber>
    </recommendedName>
</protein>
<dbReference type="GO" id="GO:0006261">
    <property type="term" value="P:DNA-templated DNA replication"/>
    <property type="evidence" value="ECO:0007669"/>
    <property type="project" value="TreeGrafter"/>
</dbReference>
<dbReference type="SUPFAM" id="SSF52540">
    <property type="entry name" value="P-loop containing nucleoside triphosphate hydrolases"/>
    <property type="match status" value="1"/>
</dbReference>
<dbReference type="InterPro" id="IPR022754">
    <property type="entry name" value="DNA_pol_III_gamma-3"/>
</dbReference>
<dbReference type="AlphaFoldDB" id="A0A3B0ZHN0"/>
<evidence type="ECO:0000256" key="10">
    <source>
        <dbReference type="ARBA" id="ARBA00022932"/>
    </source>
</evidence>
<evidence type="ECO:0000256" key="6">
    <source>
        <dbReference type="ARBA" id="ARBA00022723"/>
    </source>
</evidence>
<keyword evidence="5" id="KW-0235">DNA replication</keyword>
<dbReference type="InterPro" id="IPR012763">
    <property type="entry name" value="DNA_pol_III_sug/sutau_N"/>
</dbReference>
<evidence type="ECO:0000256" key="3">
    <source>
        <dbReference type="ARBA" id="ARBA00022679"/>
    </source>
</evidence>
<dbReference type="Pfam" id="PF22608">
    <property type="entry name" value="DNAX_ATPase_lid"/>
    <property type="match status" value="1"/>
</dbReference>
<dbReference type="Pfam" id="PF12170">
    <property type="entry name" value="DNA_pol3_tau_5"/>
    <property type="match status" value="1"/>
</dbReference>
<feature type="domain" description="AAA+ ATPase" evidence="12">
    <location>
        <begin position="37"/>
        <end position="179"/>
    </location>
</feature>
<dbReference type="InterPro" id="IPR001270">
    <property type="entry name" value="ClpA/B"/>
</dbReference>
<keyword evidence="10" id="KW-0239">DNA-directed DNA polymerase</keyword>
<dbReference type="CDD" id="cd18137">
    <property type="entry name" value="HLD_clamp_pol_III_gamma_tau"/>
    <property type="match status" value="1"/>
</dbReference>
<dbReference type="Gene3D" id="1.10.8.60">
    <property type="match status" value="1"/>
</dbReference>
<evidence type="ECO:0000313" key="13">
    <source>
        <dbReference type="EMBL" id="VAW92935.1"/>
    </source>
</evidence>
<dbReference type="PANTHER" id="PTHR11669:SF0">
    <property type="entry name" value="PROTEIN STICHEL-LIKE 2"/>
    <property type="match status" value="1"/>
</dbReference>
<dbReference type="GO" id="GO:0005524">
    <property type="term" value="F:ATP binding"/>
    <property type="evidence" value="ECO:0007669"/>
    <property type="project" value="UniProtKB-KW"/>
</dbReference>
<dbReference type="InterPro" id="IPR008921">
    <property type="entry name" value="DNA_pol3_clamp-load_cplx_C"/>
</dbReference>
<dbReference type="PANTHER" id="PTHR11669">
    <property type="entry name" value="REPLICATION FACTOR C / DNA POLYMERASE III GAMMA-TAU SUBUNIT"/>
    <property type="match status" value="1"/>
</dbReference>
<reference evidence="13" key="1">
    <citation type="submission" date="2018-06" db="EMBL/GenBank/DDBJ databases">
        <authorList>
            <person name="Zhirakovskaya E."/>
        </authorList>
    </citation>
    <scope>NUCLEOTIDE SEQUENCE</scope>
</reference>
<keyword evidence="4 13" id="KW-0548">Nucleotidyltransferase</keyword>
<dbReference type="GO" id="GO:0009360">
    <property type="term" value="C:DNA polymerase III complex"/>
    <property type="evidence" value="ECO:0007669"/>
    <property type="project" value="InterPro"/>
</dbReference>
<evidence type="ECO:0000256" key="9">
    <source>
        <dbReference type="ARBA" id="ARBA00022840"/>
    </source>
</evidence>
<dbReference type="Gene3D" id="3.40.50.300">
    <property type="entry name" value="P-loop containing nucleotide triphosphate hydrolases"/>
    <property type="match status" value="1"/>
</dbReference>
<organism evidence="13">
    <name type="scientific">hydrothermal vent metagenome</name>
    <dbReference type="NCBI Taxonomy" id="652676"/>
    <lineage>
        <taxon>unclassified sequences</taxon>
        <taxon>metagenomes</taxon>
        <taxon>ecological metagenomes</taxon>
    </lineage>
</organism>
<evidence type="ECO:0000256" key="8">
    <source>
        <dbReference type="ARBA" id="ARBA00022833"/>
    </source>
</evidence>
<dbReference type="CDD" id="cd00009">
    <property type="entry name" value="AAA"/>
    <property type="match status" value="1"/>
</dbReference>
<dbReference type="InterPro" id="IPR045085">
    <property type="entry name" value="HLD_clamp_pol_III_gamma_tau"/>
</dbReference>
<evidence type="ECO:0000256" key="7">
    <source>
        <dbReference type="ARBA" id="ARBA00022741"/>
    </source>
</evidence>
<dbReference type="GO" id="GO:0003887">
    <property type="term" value="F:DNA-directed DNA polymerase activity"/>
    <property type="evidence" value="ECO:0007669"/>
    <property type="project" value="UniProtKB-KW"/>
</dbReference>
<evidence type="ECO:0000256" key="2">
    <source>
        <dbReference type="ARBA" id="ARBA00012417"/>
    </source>
</evidence>
<dbReference type="NCBIfam" id="NF005942">
    <property type="entry name" value="PRK07994.1"/>
    <property type="match status" value="1"/>
</dbReference>
<dbReference type="InterPro" id="IPR021029">
    <property type="entry name" value="DNA_pol_III_tau_dom-5"/>
</dbReference>
<evidence type="ECO:0000256" key="11">
    <source>
        <dbReference type="ARBA" id="ARBA00049244"/>
    </source>
</evidence>
<dbReference type="SMART" id="SM00382">
    <property type="entry name" value="AAA"/>
    <property type="match status" value="1"/>
</dbReference>
<dbReference type="FunFam" id="3.40.50.300:FF:000014">
    <property type="entry name" value="DNA polymerase III subunit gamma/tau"/>
    <property type="match status" value="1"/>
</dbReference>
<dbReference type="Pfam" id="PF13177">
    <property type="entry name" value="DNA_pol3_delta2"/>
    <property type="match status" value="1"/>
</dbReference>
<dbReference type="NCBIfam" id="TIGR02397">
    <property type="entry name" value="dnaX_nterm"/>
    <property type="match status" value="1"/>
</dbReference>
<keyword evidence="8" id="KW-0862">Zinc</keyword>
<dbReference type="InterPro" id="IPR003593">
    <property type="entry name" value="AAA+_ATPase"/>
</dbReference>
<keyword evidence="6" id="KW-0479">Metal-binding</keyword>
<dbReference type="Gene3D" id="1.20.272.10">
    <property type="match status" value="1"/>
</dbReference>
<dbReference type="EMBL" id="UOFS01000013">
    <property type="protein sequence ID" value="VAW92935.1"/>
    <property type="molecule type" value="Genomic_DNA"/>
</dbReference>
<keyword evidence="9" id="KW-0067">ATP-binding</keyword>
<comment type="catalytic activity">
    <reaction evidence="11">
        <text>DNA(n) + a 2'-deoxyribonucleoside 5'-triphosphate = DNA(n+1) + diphosphate</text>
        <dbReference type="Rhea" id="RHEA:22508"/>
        <dbReference type="Rhea" id="RHEA-COMP:17339"/>
        <dbReference type="Rhea" id="RHEA-COMP:17340"/>
        <dbReference type="ChEBI" id="CHEBI:33019"/>
        <dbReference type="ChEBI" id="CHEBI:61560"/>
        <dbReference type="ChEBI" id="CHEBI:173112"/>
        <dbReference type="EC" id="2.7.7.7"/>
    </reaction>
</comment>
<evidence type="ECO:0000256" key="5">
    <source>
        <dbReference type="ARBA" id="ARBA00022705"/>
    </source>
</evidence>
<dbReference type="InterPro" id="IPR038249">
    <property type="entry name" value="PolIII_tau_V_sf"/>
</dbReference>
<name>A0A3B0ZHN0_9ZZZZ</name>
<gene>
    <name evidence="13" type="ORF">MNBD_GAMMA22-539</name>
</gene>
<dbReference type="SUPFAM" id="SSF48019">
    <property type="entry name" value="post-AAA+ oligomerization domain-like"/>
    <property type="match status" value="1"/>
</dbReference>
<comment type="similarity">
    <text evidence="1">Belongs to the DnaX/STICHEL family.</text>
</comment>
<dbReference type="FunFam" id="1.20.272.10:FF:000003">
    <property type="entry name" value="DNA polymerase III subunit gamma/tau"/>
    <property type="match status" value="1"/>
</dbReference>
<dbReference type="FunFam" id="1.10.8.60:FF:000013">
    <property type="entry name" value="DNA polymerase III subunit gamma/tau"/>
    <property type="match status" value="1"/>
</dbReference>
<dbReference type="Pfam" id="PF12169">
    <property type="entry name" value="DNA_pol3_gamma3"/>
    <property type="match status" value="1"/>
</dbReference>
<sequence>MSYQVLARKWRPKRFDELVGQEHVLRALINALDSNRIHHAFLFTGTRGVGKTTIARIFAKSINCEKGISSTPCGACSTCLEIDSGHFVDLIEVDAASRTKVEDTRDLLDNVQYAPTRGSYKVYLIDEVHMLSNHSFNALLKTLEEPPPHVKFLLATTDPQKLPITILSRCLQFNLRRIPIEKIETYLQELLNKEAINFDKVAVQYISKAADGSMRDALSILDQGISFGNGQLLEQDVNTMLGSIEQTHVFQILEALSNNDAQAVIECVKHLYQQAADFSKVLSELLTYLHNIALLQQVPQAFDEQMGDKQRLTNLTSLISVEDIQLYYQIALVGQRDMLLAPDPKLGFEMVLLRMLAFRPSSSVVKKKQPNNTVKLINDKAELPIVNSNRKTNQNEQIQASSEVKLNISESKTIVIDEQDPWGSLISIINVNGLDKQLLMNCVLINYNNSEYDLALAPINSSLLTKERKAKIEKVIADTVGNQVTLNIKIKQASGETLAEKNQRKGEQDKLKAKESISNDKNVQDILDTFSASINNKSIKPI</sequence>
<accession>A0A3B0ZHN0</accession>
<dbReference type="EC" id="2.7.7.7" evidence="2"/>
<dbReference type="GO" id="GO:0003677">
    <property type="term" value="F:DNA binding"/>
    <property type="evidence" value="ECO:0007669"/>
    <property type="project" value="InterPro"/>
</dbReference>
<dbReference type="InterPro" id="IPR027417">
    <property type="entry name" value="P-loop_NTPase"/>
</dbReference>
<evidence type="ECO:0000259" key="12">
    <source>
        <dbReference type="SMART" id="SM00382"/>
    </source>
</evidence>
<keyword evidence="3 13" id="KW-0808">Transferase</keyword>
<keyword evidence="7" id="KW-0547">Nucleotide-binding</keyword>
<evidence type="ECO:0000256" key="4">
    <source>
        <dbReference type="ARBA" id="ARBA00022695"/>
    </source>
</evidence>
<dbReference type="NCBIfam" id="NF004046">
    <property type="entry name" value="PRK05563.1"/>
    <property type="match status" value="1"/>
</dbReference>
<dbReference type="GO" id="GO:0046872">
    <property type="term" value="F:metal ion binding"/>
    <property type="evidence" value="ECO:0007669"/>
    <property type="project" value="UniProtKB-KW"/>
</dbReference>
<dbReference type="InterPro" id="IPR050238">
    <property type="entry name" value="DNA_Rep/Repair_Clamp_Loader"/>
</dbReference>
<evidence type="ECO:0000256" key="1">
    <source>
        <dbReference type="ARBA" id="ARBA00006360"/>
    </source>
</evidence>
<dbReference type="PRINTS" id="PR00300">
    <property type="entry name" value="CLPPROTEASEA"/>
</dbReference>
<proteinExistence type="inferred from homology"/>